<reference evidence="3" key="1">
    <citation type="journal article" date="2005" name="Nature">
        <title>Sequencing of Aspergillus nidulans and comparative analysis with A. fumigatus and A. oryzae.</title>
        <authorList>
            <person name="Galagan J.E."/>
            <person name="Calvo S.E."/>
            <person name="Cuomo C."/>
            <person name="Ma L.J."/>
            <person name="Wortman J.R."/>
            <person name="Batzoglou S."/>
            <person name="Lee S.I."/>
            <person name="Basturkmen M."/>
            <person name="Spevak C.C."/>
            <person name="Clutterbuck J."/>
            <person name="Kapitonov V."/>
            <person name="Jurka J."/>
            <person name="Scazzocchio C."/>
            <person name="Farman M."/>
            <person name="Butler J."/>
            <person name="Purcell S."/>
            <person name="Harris S."/>
            <person name="Braus G.H."/>
            <person name="Draht O."/>
            <person name="Busch S."/>
            <person name="D'Enfert C."/>
            <person name="Bouchier C."/>
            <person name="Goldman G.H."/>
            <person name="Bell-Pedersen D."/>
            <person name="Griffiths-Jones S."/>
            <person name="Doonan J.H."/>
            <person name="Yu J."/>
            <person name="Vienken K."/>
            <person name="Pain A."/>
            <person name="Freitag M."/>
            <person name="Selker E.U."/>
            <person name="Archer D.B."/>
            <person name="Penalva M.A."/>
            <person name="Oakley B.R."/>
            <person name="Momany M."/>
            <person name="Tanaka T."/>
            <person name="Kumagai T."/>
            <person name="Asai K."/>
            <person name="Machida M."/>
            <person name="Nierman W.C."/>
            <person name="Denning D.W."/>
            <person name="Caddick M."/>
            <person name="Hynes M."/>
            <person name="Paoletti M."/>
            <person name="Fischer R."/>
            <person name="Miller B."/>
            <person name="Dyer P."/>
            <person name="Sachs M.S."/>
            <person name="Osmani S.A."/>
            <person name="Birren B.W."/>
        </authorList>
    </citation>
    <scope>NUCLEOTIDE SEQUENCE [LARGE SCALE GENOMIC DNA]</scope>
    <source>
        <strain evidence="3">FGSC A4 / ATCC 38163 / CBS 112.46 / NRRL 194 / M139</strain>
    </source>
</reference>
<evidence type="ECO:0000313" key="2">
    <source>
        <dbReference type="EMBL" id="CBF71587.1"/>
    </source>
</evidence>
<dbReference type="HOGENOM" id="CLU_026994_0_0_1"/>
<feature type="compositionally biased region" description="Basic and acidic residues" evidence="1">
    <location>
        <begin position="304"/>
        <end position="313"/>
    </location>
</feature>
<name>Q5AXY0_EMENI</name>
<dbReference type="STRING" id="227321.Q5AXY0"/>
<feature type="region of interest" description="Disordered" evidence="1">
    <location>
        <begin position="82"/>
        <end position="151"/>
    </location>
</feature>
<feature type="compositionally biased region" description="Acidic residues" evidence="1">
    <location>
        <begin position="210"/>
        <end position="221"/>
    </location>
</feature>
<keyword evidence="3" id="KW-1185">Reference proteome</keyword>
<accession>C8V2M5</accession>
<reference evidence="3" key="2">
    <citation type="journal article" date="2009" name="Fungal Genet. Biol.">
        <title>The 2008 update of the Aspergillus nidulans genome annotation: a community effort.</title>
        <authorList>
            <person name="Wortman J.R."/>
            <person name="Gilsenan J.M."/>
            <person name="Joardar V."/>
            <person name="Deegan J."/>
            <person name="Clutterbuck J."/>
            <person name="Andersen M.R."/>
            <person name="Archer D."/>
            <person name="Bencina M."/>
            <person name="Braus G."/>
            <person name="Coutinho P."/>
            <person name="von Dohren H."/>
            <person name="Doonan J."/>
            <person name="Driessen A.J."/>
            <person name="Durek P."/>
            <person name="Espeso E."/>
            <person name="Fekete E."/>
            <person name="Flipphi M."/>
            <person name="Estrada C.G."/>
            <person name="Geysens S."/>
            <person name="Goldman G."/>
            <person name="de Groot P.W."/>
            <person name="Hansen K."/>
            <person name="Harris S.D."/>
            <person name="Heinekamp T."/>
            <person name="Helmstaedt K."/>
            <person name="Henrissat B."/>
            <person name="Hofmann G."/>
            <person name="Homan T."/>
            <person name="Horio T."/>
            <person name="Horiuchi H."/>
            <person name="James S."/>
            <person name="Jones M."/>
            <person name="Karaffa L."/>
            <person name="Karanyi Z."/>
            <person name="Kato M."/>
            <person name="Keller N."/>
            <person name="Kelly D.E."/>
            <person name="Kiel J.A."/>
            <person name="Kim J.M."/>
            <person name="van der Klei I.J."/>
            <person name="Klis F.M."/>
            <person name="Kovalchuk A."/>
            <person name="Krasevec N."/>
            <person name="Kubicek C.P."/>
            <person name="Liu B."/>
            <person name="Maccabe A."/>
            <person name="Meyer V."/>
            <person name="Mirabito P."/>
            <person name="Miskei M."/>
            <person name="Mos M."/>
            <person name="Mullins J."/>
            <person name="Nelson D.R."/>
            <person name="Nielsen J."/>
            <person name="Oakley B.R."/>
            <person name="Osmani S.A."/>
            <person name="Pakula T."/>
            <person name="Paszewski A."/>
            <person name="Paulsen I."/>
            <person name="Pilsyk S."/>
            <person name="Pocsi I."/>
            <person name="Punt P.J."/>
            <person name="Ram A.F."/>
            <person name="Ren Q."/>
            <person name="Robellet X."/>
            <person name="Robson G."/>
            <person name="Seiboth B."/>
            <person name="van Solingen P."/>
            <person name="Specht T."/>
            <person name="Sun J."/>
            <person name="Taheri-Talesh N."/>
            <person name="Takeshita N."/>
            <person name="Ussery D."/>
            <person name="vanKuyk P.A."/>
            <person name="Visser H."/>
            <person name="van de Vondervoort P.J."/>
            <person name="de Vries R.P."/>
            <person name="Walton J."/>
            <person name="Xiang X."/>
            <person name="Xiong Y."/>
            <person name="Zeng A.P."/>
            <person name="Brandt B.W."/>
            <person name="Cornell M.J."/>
            <person name="van den Hondel C.A."/>
            <person name="Visser J."/>
            <person name="Oliver S.G."/>
            <person name="Turner G."/>
        </authorList>
    </citation>
    <scope>GENOME REANNOTATION</scope>
    <source>
        <strain evidence="3">FGSC A4 / ATCC 38163 / CBS 112.46 / NRRL 194 / M139</strain>
    </source>
</reference>
<protein>
    <recommendedName>
        <fullName evidence="4">Rho-GAP domain-containing protein</fullName>
    </recommendedName>
</protein>
<feature type="compositionally biased region" description="Low complexity" evidence="1">
    <location>
        <begin position="314"/>
        <end position="323"/>
    </location>
</feature>
<accession>Q5AXY0</accession>
<dbReference type="RefSeq" id="XP_664454.1">
    <property type="nucleotide sequence ID" value="XM_659362.1"/>
</dbReference>
<dbReference type="AlphaFoldDB" id="Q5AXY0"/>
<dbReference type="InParanoid" id="Q5AXY0"/>
<proteinExistence type="predicted"/>
<dbReference type="OrthoDB" id="9994905at2759"/>
<organism evidence="2 3">
    <name type="scientific">Emericella nidulans (strain FGSC A4 / ATCC 38163 / CBS 112.46 / NRRL 194 / M139)</name>
    <name type="common">Aspergillus nidulans</name>
    <dbReference type="NCBI Taxonomy" id="227321"/>
    <lineage>
        <taxon>Eukaryota</taxon>
        <taxon>Fungi</taxon>
        <taxon>Dikarya</taxon>
        <taxon>Ascomycota</taxon>
        <taxon>Pezizomycotina</taxon>
        <taxon>Eurotiomycetes</taxon>
        <taxon>Eurotiomycetidae</taxon>
        <taxon>Eurotiales</taxon>
        <taxon>Aspergillaceae</taxon>
        <taxon>Aspergillus</taxon>
        <taxon>Aspergillus subgen. Nidulantes</taxon>
    </lineage>
</organism>
<evidence type="ECO:0000313" key="3">
    <source>
        <dbReference type="Proteomes" id="UP000000560"/>
    </source>
</evidence>
<evidence type="ECO:0000256" key="1">
    <source>
        <dbReference type="SAM" id="MobiDB-lite"/>
    </source>
</evidence>
<feature type="compositionally biased region" description="Basic and acidic residues" evidence="1">
    <location>
        <begin position="105"/>
        <end position="132"/>
    </location>
</feature>
<sequence>MTQAQEKGRCDGYSPCRAQFTMLRIDVVTSTGKPADKAIVISTLVFTFRLDSRMGRLSIFSWSSVKGSNSGSDISRSWTLMSRPQSTTTQPGQQKIDSAGDTDPDGLKESKTGCTHSDEGATSRYSSQKENRANPYGLTPQTDPDVTNRDVLEPITLGPNTGSFSRRLAGFKTLFRHRHRRRRLDFFITKDEAVEVARNYPCRSSRASEEVGDDGCEDDEVAAAAQPSSSPKGPIPNDDTRKVSDTTEKSVNSNATNVTVCHHPSKRLSMPIIVVDRDFAHSNPFDDIWEASRSETHLSNPFKEQARTTESTERSSSGYSGSENPFSSLQGHVLELSNSSRSSWGCPSGLNGWPTPSDRRSATQAFNRLASELFLDPLGDNSCRTDKAATPVQNLFADPGNLETATQAYHYFAQQVLSAEKERTKIHMTMRSSKMPDFLDDVPTSEETQNSHVLSVAFTFRALLAGLPGGVLGSVQLWRVLVNIYHGRISPQSVQRTGSCLAGLSAEDYAKVRAISLAIVALTSSMQLNLICGVFGLCSLLLHETERMLEIERCQRRTNRRIASGADKLSLERFALTLGPLLIDPRGQGGDAGAFHMGPDEIESQRVVTLLIGNWRSISRQLRIWERRGLEELEGRAQARTRARATSGESEKAVERCQKECI</sequence>
<dbReference type="eggNOG" id="ENOG502SAYM">
    <property type="taxonomic scope" value="Eukaryota"/>
</dbReference>
<feature type="region of interest" description="Disordered" evidence="1">
    <location>
        <begin position="203"/>
        <end position="256"/>
    </location>
</feature>
<dbReference type="Proteomes" id="UP000000560">
    <property type="component" value="Chromosome I"/>
</dbReference>
<feature type="compositionally biased region" description="Polar residues" evidence="1">
    <location>
        <begin position="82"/>
        <end position="96"/>
    </location>
</feature>
<dbReference type="GeneID" id="2870550"/>
<feature type="region of interest" description="Disordered" evidence="1">
    <location>
        <begin position="296"/>
        <end position="328"/>
    </location>
</feature>
<evidence type="ECO:0008006" key="4">
    <source>
        <dbReference type="Google" id="ProtNLM"/>
    </source>
</evidence>
<gene>
    <name evidence="2" type="ORF">ANIA_06850</name>
</gene>
<feature type="compositionally biased region" description="Basic and acidic residues" evidence="1">
    <location>
        <begin position="238"/>
        <end position="248"/>
    </location>
</feature>
<dbReference type="KEGG" id="ani:ANIA_06850"/>
<dbReference type="EMBL" id="BN001301">
    <property type="protein sequence ID" value="CBF71587.1"/>
    <property type="molecule type" value="Genomic_DNA"/>
</dbReference>